<comment type="similarity">
    <text evidence="2 7">Belongs to the DedA family.</text>
</comment>
<dbReference type="Proteomes" id="UP000287547">
    <property type="component" value="Unassembled WGS sequence"/>
</dbReference>
<keyword evidence="4 7" id="KW-0812">Transmembrane</keyword>
<proteinExistence type="inferred from homology"/>
<evidence type="ECO:0000256" key="5">
    <source>
        <dbReference type="ARBA" id="ARBA00022989"/>
    </source>
</evidence>
<feature type="transmembrane region" description="Helical" evidence="7">
    <location>
        <begin position="12"/>
        <end position="30"/>
    </location>
</feature>
<comment type="caution">
    <text evidence="9">The sequence shown here is derived from an EMBL/GenBank/DDBJ whole genome shotgun (WGS) entry which is preliminary data.</text>
</comment>
<dbReference type="InterPro" id="IPR032818">
    <property type="entry name" value="DedA-like"/>
</dbReference>
<feature type="transmembrane region" description="Helical" evidence="7">
    <location>
        <begin position="143"/>
        <end position="165"/>
    </location>
</feature>
<evidence type="ECO:0000259" key="8">
    <source>
        <dbReference type="Pfam" id="PF09335"/>
    </source>
</evidence>
<dbReference type="Pfam" id="PF09335">
    <property type="entry name" value="VTT_dom"/>
    <property type="match status" value="1"/>
</dbReference>
<evidence type="ECO:0000256" key="1">
    <source>
        <dbReference type="ARBA" id="ARBA00004651"/>
    </source>
</evidence>
<dbReference type="OrthoDB" id="9813426at2"/>
<dbReference type="InterPro" id="IPR032816">
    <property type="entry name" value="VTT_dom"/>
</dbReference>
<keyword evidence="3 7" id="KW-1003">Cell membrane</keyword>
<feature type="transmembrane region" description="Helical" evidence="7">
    <location>
        <begin position="37"/>
        <end position="57"/>
    </location>
</feature>
<dbReference type="PANTHER" id="PTHR30353">
    <property type="entry name" value="INNER MEMBRANE PROTEIN DEDA-RELATED"/>
    <property type="match status" value="1"/>
</dbReference>
<feature type="transmembrane region" description="Helical" evidence="7">
    <location>
        <begin position="177"/>
        <end position="197"/>
    </location>
</feature>
<protein>
    <submittedName>
        <fullName evidence="9">DedA family protein</fullName>
    </submittedName>
</protein>
<keyword evidence="5 7" id="KW-1133">Transmembrane helix</keyword>
<reference evidence="9 10" key="1">
    <citation type="submission" date="2018-05" db="EMBL/GenBank/DDBJ databases">
        <title>Evolution of GPA BGCs.</title>
        <authorList>
            <person name="Waglechner N."/>
            <person name="Wright G.D."/>
        </authorList>
    </citation>
    <scope>NUCLEOTIDE SEQUENCE [LARGE SCALE GENOMIC DNA]</scope>
    <source>
        <strain evidence="9 10">A82846</strain>
    </source>
</reference>
<dbReference type="AlphaFoldDB" id="A0A428YKJ8"/>
<dbReference type="PANTHER" id="PTHR30353:SF15">
    <property type="entry name" value="INNER MEMBRANE PROTEIN YABI"/>
    <property type="match status" value="1"/>
</dbReference>
<dbReference type="GO" id="GO:0005886">
    <property type="term" value="C:plasma membrane"/>
    <property type="evidence" value="ECO:0007669"/>
    <property type="project" value="UniProtKB-SubCell"/>
</dbReference>
<name>A0A428YKJ8_KIBAR</name>
<feature type="transmembrane region" description="Helical" evidence="7">
    <location>
        <begin position="114"/>
        <end position="136"/>
    </location>
</feature>
<organism evidence="9 10">
    <name type="scientific">Kibdelosporangium aridum</name>
    <dbReference type="NCBI Taxonomy" id="2030"/>
    <lineage>
        <taxon>Bacteria</taxon>
        <taxon>Bacillati</taxon>
        <taxon>Actinomycetota</taxon>
        <taxon>Actinomycetes</taxon>
        <taxon>Pseudonocardiales</taxon>
        <taxon>Pseudonocardiaceae</taxon>
        <taxon>Kibdelosporangium</taxon>
    </lineage>
</organism>
<evidence type="ECO:0000256" key="3">
    <source>
        <dbReference type="ARBA" id="ARBA00022475"/>
    </source>
</evidence>
<evidence type="ECO:0000256" key="6">
    <source>
        <dbReference type="ARBA" id="ARBA00023136"/>
    </source>
</evidence>
<dbReference type="EMBL" id="QHKI01000076">
    <property type="protein sequence ID" value="RSM68118.1"/>
    <property type="molecule type" value="Genomic_DNA"/>
</dbReference>
<sequence>MGNVFEGLMPDLTALSPVAVLVTIFVLSFLETSVVIGVVLPGEVLVGACIGVLHVAWSPLAGAVAAAGCVAGQLGGYALGRWSGPAIKHGWVGRKAGPKRWAQAERLVGESGGWLLVTARFVSVAHTLAPVLAGTLRMPLRKFIAFAAISAVVWAALWTAVGAALSGASQVIDPGLLSFALVGGGVVIGGVIMTKLFRRLDKAVKDPQEDVQLPALDVRPAVVSR</sequence>
<evidence type="ECO:0000256" key="2">
    <source>
        <dbReference type="ARBA" id="ARBA00010792"/>
    </source>
</evidence>
<evidence type="ECO:0000256" key="4">
    <source>
        <dbReference type="ARBA" id="ARBA00022692"/>
    </source>
</evidence>
<evidence type="ECO:0000313" key="10">
    <source>
        <dbReference type="Proteomes" id="UP000287547"/>
    </source>
</evidence>
<keyword evidence="6 7" id="KW-0472">Membrane</keyword>
<comment type="subcellular location">
    <subcellularLocation>
        <location evidence="1 7">Cell membrane</location>
        <topology evidence="1 7">Multi-pass membrane protein</topology>
    </subcellularLocation>
</comment>
<dbReference type="RefSeq" id="WP_051796134.1">
    <property type="nucleotide sequence ID" value="NZ_QHKI01000076.1"/>
</dbReference>
<gene>
    <name evidence="9" type="ORF">DMH04_47350</name>
</gene>
<accession>A0A428YKJ8</accession>
<feature type="domain" description="VTT" evidence="8">
    <location>
        <begin position="40"/>
        <end position="163"/>
    </location>
</feature>
<evidence type="ECO:0000256" key="7">
    <source>
        <dbReference type="RuleBase" id="RU367016"/>
    </source>
</evidence>
<evidence type="ECO:0000313" key="9">
    <source>
        <dbReference type="EMBL" id="RSM68118.1"/>
    </source>
</evidence>